<protein>
    <recommendedName>
        <fullName evidence="3">YbaB/EbfC DNA-binding family protein</fullName>
    </recommendedName>
</protein>
<sequence>MTMASEDFDQALSAARQALGDVAPAIAAAAGTGVAADGLIRVTAEGGRLSDVAVDPRAMRLPPAEFAEQLREAVNIALAEADPTATPEAAALPDPAALSRQLEELQNQSARQMARYTQSISEVMAALKQRG</sequence>
<gene>
    <name evidence="1" type="ORF">Air01nite_66580</name>
</gene>
<accession>A0ABQ4CCR6</accession>
<dbReference type="EMBL" id="BONC01000070">
    <property type="protein sequence ID" value="GIF60563.1"/>
    <property type="molecule type" value="Genomic_DNA"/>
</dbReference>
<reference evidence="1 2" key="1">
    <citation type="submission" date="2021-01" db="EMBL/GenBank/DDBJ databases">
        <title>Whole genome shotgun sequence of Asanoa iriomotensis NBRC 100142.</title>
        <authorList>
            <person name="Komaki H."/>
            <person name="Tamura T."/>
        </authorList>
    </citation>
    <scope>NUCLEOTIDE SEQUENCE [LARGE SCALE GENOMIC DNA]</scope>
    <source>
        <strain evidence="1 2">NBRC 100142</strain>
    </source>
</reference>
<organism evidence="1 2">
    <name type="scientific">Asanoa iriomotensis</name>
    <dbReference type="NCBI Taxonomy" id="234613"/>
    <lineage>
        <taxon>Bacteria</taxon>
        <taxon>Bacillati</taxon>
        <taxon>Actinomycetota</taxon>
        <taxon>Actinomycetes</taxon>
        <taxon>Micromonosporales</taxon>
        <taxon>Micromonosporaceae</taxon>
        <taxon>Asanoa</taxon>
    </lineage>
</organism>
<dbReference type="Proteomes" id="UP000624325">
    <property type="component" value="Unassembled WGS sequence"/>
</dbReference>
<dbReference type="InterPro" id="IPR036894">
    <property type="entry name" value="YbaB-like_sf"/>
</dbReference>
<evidence type="ECO:0008006" key="3">
    <source>
        <dbReference type="Google" id="ProtNLM"/>
    </source>
</evidence>
<evidence type="ECO:0000313" key="2">
    <source>
        <dbReference type="Proteomes" id="UP000624325"/>
    </source>
</evidence>
<comment type="caution">
    <text evidence="1">The sequence shown here is derived from an EMBL/GenBank/DDBJ whole genome shotgun (WGS) entry which is preliminary data.</text>
</comment>
<name>A0ABQ4CCR6_9ACTN</name>
<proteinExistence type="predicted"/>
<keyword evidence="2" id="KW-1185">Reference proteome</keyword>
<dbReference type="Gene3D" id="3.30.1310.10">
    <property type="entry name" value="Nucleoid-associated protein YbaB-like domain"/>
    <property type="match status" value="1"/>
</dbReference>
<evidence type="ECO:0000313" key="1">
    <source>
        <dbReference type="EMBL" id="GIF60563.1"/>
    </source>
</evidence>